<feature type="compositionally biased region" description="Basic and acidic residues" evidence="8">
    <location>
        <begin position="82"/>
        <end position="91"/>
    </location>
</feature>
<evidence type="ECO:0000256" key="4">
    <source>
        <dbReference type="ARBA" id="ARBA00022737"/>
    </source>
</evidence>
<dbReference type="Proteomes" id="UP000078595">
    <property type="component" value="Chromosome 3"/>
</dbReference>
<dbReference type="STRING" id="1296121.A0A1A6A8S1"/>
<keyword evidence="6" id="KW-0833">Ubl conjugation pathway</keyword>
<keyword evidence="12" id="KW-1185">Reference proteome</keyword>
<dbReference type="InterPro" id="IPR047545">
    <property type="entry name" value="BRcat_RBR_RNF216"/>
</dbReference>
<comment type="pathway">
    <text evidence="1">Protein modification; protein ubiquitination.</text>
</comment>
<dbReference type="GO" id="GO:0008270">
    <property type="term" value="F:zinc ion binding"/>
    <property type="evidence" value="ECO:0007669"/>
    <property type="project" value="UniProtKB-KW"/>
</dbReference>
<feature type="compositionally biased region" description="Pro residues" evidence="8">
    <location>
        <begin position="788"/>
        <end position="808"/>
    </location>
</feature>
<dbReference type="PANTHER" id="PTHR22770">
    <property type="entry name" value="UBIQUITIN CONJUGATING ENZYME 7 INTERACTING PROTEIN-RELATED"/>
    <property type="match status" value="1"/>
</dbReference>
<feature type="compositionally biased region" description="Basic and acidic residues" evidence="8">
    <location>
        <begin position="100"/>
        <end position="109"/>
    </location>
</feature>
<feature type="compositionally biased region" description="Low complexity" evidence="8">
    <location>
        <begin position="307"/>
        <end position="321"/>
    </location>
</feature>
<feature type="region of interest" description="Disordered" evidence="8">
    <location>
        <begin position="834"/>
        <end position="889"/>
    </location>
</feature>
<keyword evidence="4" id="KW-0677">Repeat</keyword>
<evidence type="ECO:0000313" key="11">
    <source>
        <dbReference type="EMBL" id="WWC59886.1"/>
    </source>
</evidence>
<gene>
    <name evidence="10" type="ORF">I303_02463</name>
    <name evidence="11" type="ORF">I303_102448</name>
</gene>
<dbReference type="SMART" id="SM00647">
    <property type="entry name" value="IBR"/>
    <property type="match status" value="2"/>
</dbReference>
<dbReference type="Pfam" id="PF26200">
    <property type="entry name" value="Rcat_RNF216"/>
    <property type="match status" value="1"/>
</dbReference>
<dbReference type="GO" id="GO:0016740">
    <property type="term" value="F:transferase activity"/>
    <property type="evidence" value="ECO:0007669"/>
    <property type="project" value="UniProtKB-KW"/>
</dbReference>
<accession>A0A1A6A8S1</accession>
<dbReference type="OrthoDB" id="10009520at2759"/>
<keyword evidence="5" id="KW-0863">Zinc-finger</keyword>
<keyword evidence="3" id="KW-0479">Metal-binding</keyword>
<dbReference type="Gene3D" id="1.20.120.1750">
    <property type="match status" value="1"/>
</dbReference>
<sequence>MPGTLSAQSSLFASSDIFVNLPAGPYHTSDDTSDDDSVLALDEVPDYLKKNTNKDNPIAIDSSSEDDTPQANQAGPSRRKRTTADLSDHGSPRTLRSSQKSKDDDEDRHNKRKRSNTADSSQVTQDVVIADIPSSPEAGPSTPKSYLAEDHLTRVIEILPDIDSEWALRAINEEMILRPGVNPANRVVEIALEMEGGYPRLKENKKGKDEDTNPLISGQENEYKDPAYRSQHRFGPAYYARSMAQLEQDFPSIPTAHLRHTYISAHSAYVPAYLRLLEHTKLEPKPYSQLKRPRNVTRVKTKATGLSYSSSQASEQASSGSRTNGEGPLDGIAEEFDKELNWLHNHLVVKAEKLSEEEARRIATEEALAAGGGIECGCCFGETLLEDMIQCNEGHLFCCECATQHAETKLGEQSVSILCMDQSDCTSPFPDSELARLLSVKSLDLYHRLKQAKDLEQAEIEGLESCPSCPFAAVIDNPNEKLFRCMNKECGQVTCRGCRRKEHIPRTCAEVEADLKLNNRHTVEDAMSEALIRHCPKCAKPYIKESGCNKIHCSKCGTMSCYICQKAVQGYQHFDQDPREYGQGKKEGKCVLWDSEEHHQDAEAVRRARDTAAAEVLAAAQAGGIALNAADLNVDLPDPFVRNQMYGGNPMVNAVRLAGGPLPPAPALAPAPLFNLNVGIRGFASPPPALPAFNGRNRNVGPLHIVDNRQRVMVERQAQYMRDRRAIDEAYQDARRVNEREDWGGNLRDLAGFEENERRLQQHMDEAHRRVREEMDNHQHRLQNIQPAPAPAPAPALAPAHAPAPDPALPGDAIAREQALARLHEMDDNTLQRYLEDEEEDPIDGSYHDVDDDEEEEEDAEEIGTTDEEELMELEALEEIRRGRYTRAA</sequence>
<dbReference type="InterPro" id="IPR047544">
    <property type="entry name" value="RING-HC_RBR_RNF216"/>
</dbReference>
<feature type="compositionally biased region" description="Basic and acidic residues" evidence="8">
    <location>
        <begin position="201"/>
        <end position="211"/>
    </location>
</feature>
<dbReference type="CDD" id="cd20339">
    <property type="entry name" value="BRcat_RBR_RNF216"/>
    <property type="match status" value="1"/>
</dbReference>
<reference evidence="11" key="3">
    <citation type="submission" date="2024-02" db="EMBL/GenBank/DDBJ databases">
        <title>Comparative genomics of Cryptococcus and Kwoniella reveals pathogenesis evolution and contrasting modes of karyotype evolution via chromosome fusion or intercentromeric recombination.</title>
        <authorList>
            <person name="Coelho M.A."/>
            <person name="David-Palma M."/>
            <person name="Shea T."/>
            <person name="Bowers K."/>
            <person name="McGinley-Smith S."/>
            <person name="Mohammad A.W."/>
            <person name="Gnirke A."/>
            <person name="Yurkov A.M."/>
            <person name="Nowrousian M."/>
            <person name="Sun S."/>
            <person name="Cuomo C.A."/>
            <person name="Heitman J."/>
        </authorList>
    </citation>
    <scope>NUCLEOTIDE SEQUENCE</scope>
    <source>
        <strain evidence="11">CBS 10117</strain>
    </source>
</reference>
<evidence type="ECO:0000256" key="3">
    <source>
        <dbReference type="ARBA" id="ARBA00022723"/>
    </source>
</evidence>
<feature type="region of interest" description="Disordered" evidence="8">
    <location>
        <begin position="301"/>
        <end position="329"/>
    </location>
</feature>
<dbReference type="CDD" id="cd16630">
    <property type="entry name" value="RING-HC_RBR_RNF216"/>
    <property type="match status" value="1"/>
</dbReference>
<dbReference type="EMBL" id="CP144532">
    <property type="protein sequence ID" value="WWC59886.1"/>
    <property type="molecule type" value="Genomic_DNA"/>
</dbReference>
<dbReference type="PANTHER" id="PTHR22770:SF47">
    <property type="entry name" value="E3 UBIQUITIN-PROTEIN LIGASE RNF216"/>
    <property type="match status" value="1"/>
</dbReference>
<dbReference type="PROSITE" id="PS51873">
    <property type="entry name" value="TRIAD"/>
    <property type="match status" value="1"/>
</dbReference>
<dbReference type="SUPFAM" id="SSF57850">
    <property type="entry name" value="RING/U-box"/>
    <property type="match status" value="1"/>
</dbReference>
<feature type="compositionally biased region" description="Acidic residues" evidence="8">
    <location>
        <begin position="850"/>
        <end position="877"/>
    </location>
</feature>
<evidence type="ECO:0000256" key="5">
    <source>
        <dbReference type="ARBA" id="ARBA00022771"/>
    </source>
</evidence>
<proteinExistence type="predicted"/>
<dbReference type="GeneID" id="28966162"/>
<evidence type="ECO:0000256" key="8">
    <source>
        <dbReference type="SAM" id="MobiDB-lite"/>
    </source>
</evidence>
<evidence type="ECO:0000313" key="10">
    <source>
        <dbReference type="EMBL" id="OBR86456.1"/>
    </source>
</evidence>
<reference evidence="11" key="2">
    <citation type="submission" date="2013-07" db="EMBL/GenBank/DDBJ databases">
        <authorList>
            <consortium name="The Broad Institute Genome Sequencing Platform"/>
            <person name="Cuomo C."/>
            <person name="Litvintseva A."/>
            <person name="Chen Y."/>
            <person name="Heitman J."/>
            <person name="Sun S."/>
            <person name="Springer D."/>
            <person name="Dromer F."/>
            <person name="Young S.K."/>
            <person name="Zeng Q."/>
            <person name="Gargeya S."/>
            <person name="Fitzgerald M."/>
            <person name="Abouelleil A."/>
            <person name="Alvarado L."/>
            <person name="Berlin A.M."/>
            <person name="Chapman S.B."/>
            <person name="Dewar J."/>
            <person name="Goldberg J."/>
            <person name="Griggs A."/>
            <person name="Gujja S."/>
            <person name="Hansen M."/>
            <person name="Howarth C."/>
            <person name="Imamovic A."/>
            <person name="Larimer J."/>
            <person name="McCowan C."/>
            <person name="Murphy C."/>
            <person name="Pearson M."/>
            <person name="Priest M."/>
            <person name="Roberts A."/>
            <person name="Saif S."/>
            <person name="Shea T."/>
            <person name="Sykes S."/>
            <person name="Wortman J."/>
            <person name="Nusbaum C."/>
            <person name="Birren B."/>
        </authorList>
    </citation>
    <scope>NUCLEOTIDE SEQUENCE</scope>
    <source>
        <strain evidence="11">CBS 10117</strain>
    </source>
</reference>
<dbReference type="EMBL" id="KI894029">
    <property type="protein sequence ID" value="OBR86456.1"/>
    <property type="molecule type" value="Genomic_DNA"/>
</dbReference>
<feature type="region of interest" description="Disordered" evidence="8">
    <location>
        <begin position="20"/>
        <end position="126"/>
    </location>
</feature>
<feature type="domain" description="RING-type" evidence="9">
    <location>
        <begin position="372"/>
        <end position="587"/>
    </location>
</feature>
<keyword evidence="7" id="KW-0862">Zinc</keyword>
<dbReference type="InterPro" id="IPR047546">
    <property type="entry name" value="Rcat_RBR_RNF216"/>
</dbReference>
<reference evidence="10" key="1">
    <citation type="submission" date="2013-07" db="EMBL/GenBank/DDBJ databases">
        <title>The Genome Sequence of Cryptococcus dejecticola CBS10117.</title>
        <authorList>
            <consortium name="The Broad Institute Genome Sequencing Platform"/>
            <person name="Cuomo C."/>
            <person name="Litvintseva A."/>
            <person name="Chen Y."/>
            <person name="Heitman J."/>
            <person name="Sun S."/>
            <person name="Springer D."/>
            <person name="Dromer F."/>
            <person name="Young S.K."/>
            <person name="Zeng Q."/>
            <person name="Gargeya S."/>
            <person name="Fitzgerald M."/>
            <person name="Abouelleil A."/>
            <person name="Alvarado L."/>
            <person name="Berlin A.M."/>
            <person name="Chapman S.B."/>
            <person name="Dewar J."/>
            <person name="Goldberg J."/>
            <person name="Griggs A."/>
            <person name="Gujja S."/>
            <person name="Hansen M."/>
            <person name="Howarth C."/>
            <person name="Imamovic A."/>
            <person name="Larimer J."/>
            <person name="McCowan C."/>
            <person name="Murphy C."/>
            <person name="Pearson M."/>
            <person name="Priest M."/>
            <person name="Roberts A."/>
            <person name="Saif S."/>
            <person name="Shea T."/>
            <person name="Sykes S."/>
            <person name="Wortman J."/>
            <person name="Nusbaum C."/>
            <person name="Birren B."/>
        </authorList>
    </citation>
    <scope>NUCLEOTIDE SEQUENCE [LARGE SCALE GENOMIC DNA]</scope>
    <source>
        <strain evidence="10">CBS 10117</strain>
    </source>
</reference>
<dbReference type="AlphaFoldDB" id="A0A1A6A8S1"/>
<dbReference type="InterPro" id="IPR051628">
    <property type="entry name" value="LUBAC_E3_Ligases"/>
</dbReference>
<protein>
    <submittedName>
        <fullName evidence="10">E3 ubiquitin-protein ligase RNF216</fullName>
    </submittedName>
</protein>
<dbReference type="InterPro" id="IPR044066">
    <property type="entry name" value="TRIAD_supradom"/>
</dbReference>
<organism evidence="10">
    <name type="scientific">Kwoniella dejecticola CBS 10117</name>
    <dbReference type="NCBI Taxonomy" id="1296121"/>
    <lineage>
        <taxon>Eukaryota</taxon>
        <taxon>Fungi</taxon>
        <taxon>Dikarya</taxon>
        <taxon>Basidiomycota</taxon>
        <taxon>Agaricomycotina</taxon>
        <taxon>Tremellomycetes</taxon>
        <taxon>Tremellales</taxon>
        <taxon>Cryptococcaceae</taxon>
        <taxon>Kwoniella</taxon>
    </lineage>
</organism>
<evidence type="ECO:0000256" key="2">
    <source>
        <dbReference type="ARBA" id="ARBA00022679"/>
    </source>
</evidence>
<feature type="region of interest" description="Disordered" evidence="8">
    <location>
        <begin position="201"/>
        <end position="220"/>
    </location>
</feature>
<dbReference type="RefSeq" id="XP_018264298.1">
    <property type="nucleotide sequence ID" value="XM_018405804.1"/>
</dbReference>
<dbReference type="KEGG" id="kdj:28966162"/>
<name>A0A1A6A8S1_9TREE</name>
<evidence type="ECO:0000256" key="7">
    <source>
        <dbReference type="ARBA" id="ARBA00022833"/>
    </source>
</evidence>
<keyword evidence="2" id="KW-0808">Transferase</keyword>
<dbReference type="VEuPathDB" id="FungiDB:I303_02463"/>
<dbReference type="InterPro" id="IPR002867">
    <property type="entry name" value="IBR_dom"/>
</dbReference>
<evidence type="ECO:0000256" key="1">
    <source>
        <dbReference type="ARBA" id="ARBA00004906"/>
    </source>
</evidence>
<evidence type="ECO:0000259" key="9">
    <source>
        <dbReference type="PROSITE" id="PS51873"/>
    </source>
</evidence>
<feature type="region of interest" description="Disordered" evidence="8">
    <location>
        <begin position="785"/>
        <end position="811"/>
    </location>
</feature>
<dbReference type="CDD" id="cd20353">
    <property type="entry name" value="Rcat_RBR_RNF216"/>
    <property type="match status" value="1"/>
</dbReference>
<evidence type="ECO:0000256" key="6">
    <source>
        <dbReference type="ARBA" id="ARBA00022786"/>
    </source>
</evidence>
<evidence type="ECO:0000313" key="12">
    <source>
        <dbReference type="Proteomes" id="UP000078595"/>
    </source>
</evidence>